<organism evidence="1 2">
    <name type="scientific">Eumeta variegata</name>
    <name type="common">Bagworm moth</name>
    <name type="synonym">Eumeta japonica</name>
    <dbReference type="NCBI Taxonomy" id="151549"/>
    <lineage>
        <taxon>Eukaryota</taxon>
        <taxon>Metazoa</taxon>
        <taxon>Ecdysozoa</taxon>
        <taxon>Arthropoda</taxon>
        <taxon>Hexapoda</taxon>
        <taxon>Insecta</taxon>
        <taxon>Pterygota</taxon>
        <taxon>Neoptera</taxon>
        <taxon>Endopterygota</taxon>
        <taxon>Lepidoptera</taxon>
        <taxon>Glossata</taxon>
        <taxon>Ditrysia</taxon>
        <taxon>Tineoidea</taxon>
        <taxon>Psychidae</taxon>
        <taxon>Oiketicinae</taxon>
        <taxon>Eumeta</taxon>
    </lineage>
</organism>
<sequence length="144" mass="15548">MTSLSILGELISGEGSQTHARQQSRLTTAGLYINYGGATFLKRGCVNLKLILNTILTHPLHLGLALAKRKRANSRAKAYFIMLSLKDTGAPPFVVRPLPSTMDRWKDGLFLSHTHNYGRGEGRTDGGSGGYLLPVTECGCSTGE</sequence>
<evidence type="ECO:0000313" key="1">
    <source>
        <dbReference type="EMBL" id="GBP11959.1"/>
    </source>
</evidence>
<proteinExistence type="predicted"/>
<accession>A0A4C1TBR6</accession>
<evidence type="ECO:0000313" key="2">
    <source>
        <dbReference type="Proteomes" id="UP000299102"/>
    </source>
</evidence>
<dbReference type="Proteomes" id="UP000299102">
    <property type="component" value="Unassembled WGS sequence"/>
</dbReference>
<keyword evidence="2" id="KW-1185">Reference proteome</keyword>
<gene>
    <name evidence="1" type="ORF">EVAR_74575_1</name>
</gene>
<name>A0A4C1TBR6_EUMVA</name>
<reference evidence="1 2" key="1">
    <citation type="journal article" date="2019" name="Commun. Biol.">
        <title>The bagworm genome reveals a unique fibroin gene that provides high tensile strength.</title>
        <authorList>
            <person name="Kono N."/>
            <person name="Nakamura H."/>
            <person name="Ohtoshi R."/>
            <person name="Tomita M."/>
            <person name="Numata K."/>
            <person name="Arakawa K."/>
        </authorList>
    </citation>
    <scope>NUCLEOTIDE SEQUENCE [LARGE SCALE GENOMIC DNA]</scope>
</reference>
<comment type="caution">
    <text evidence="1">The sequence shown here is derived from an EMBL/GenBank/DDBJ whole genome shotgun (WGS) entry which is preliminary data.</text>
</comment>
<dbReference type="EMBL" id="BGZK01000048">
    <property type="protein sequence ID" value="GBP11959.1"/>
    <property type="molecule type" value="Genomic_DNA"/>
</dbReference>
<protein>
    <submittedName>
        <fullName evidence="1">Uncharacterized protein</fullName>
    </submittedName>
</protein>
<dbReference type="AlphaFoldDB" id="A0A4C1TBR6"/>